<dbReference type="InterPro" id="IPR050134">
    <property type="entry name" value="NAD-dep_sirtuin_deacylases"/>
</dbReference>
<keyword evidence="6" id="KW-0012">Acyltransferase</keyword>
<dbReference type="PANTHER" id="PTHR11085:SF4">
    <property type="entry name" value="NAD-DEPENDENT PROTEIN DEACYLASE"/>
    <property type="match status" value="1"/>
</dbReference>
<dbReference type="RefSeq" id="WP_315651354.1">
    <property type="nucleotide sequence ID" value="NZ_JAVXZY010000006.1"/>
</dbReference>
<evidence type="ECO:0000256" key="4">
    <source>
        <dbReference type="PROSITE-ProRule" id="PRU00236"/>
    </source>
</evidence>
<evidence type="ECO:0000313" key="6">
    <source>
        <dbReference type="EMBL" id="MDT9000616.1"/>
    </source>
</evidence>
<keyword evidence="2 6" id="KW-0808">Transferase</keyword>
<organism evidence="6 7">
    <name type="scientific">Roseateles aquae</name>
    <dbReference type="NCBI Taxonomy" id="3077235"/>
    <lineage>
        <taxon>Bacteria</taxon>
        <taxon>Pseudomonadati</taxon>
        <taxon>Pseudomonadota</taxon>
        <taxon>Betaproteobacteria</taxon>
        <taxon>Burkholderiales</taxon>
        <taxon>Sphaerotilaceae</taxon>
        <taxon>Roseateles</taxon>
    </lineage>
</organism>
<comment type="caution">
    <text evidence="6">The sequence shown here is derived from an EMBL/GenBank/DDBJ whole genome shotgun (WGS) entry which is preliminary data.</text>
</comment>
<dbReference type="Gene3D" id="3.40.50.1220">
    <property type="entry name" value="TPP-binding domain"/>
    <property type="match status" value="1"/>
</dbReference>
<dbReference type="Gene3D" id="3.30.1600.10">
    <property type="entry name" value="SIR2/SIRT2 'Small Domain"/>
    <property type="match status" value="1"/>
</dbReference>
<keyword evidence="7" id="KW-1185">Reference proteome</keyword>
<accession>A0ABU3PFC1</accession>
<dbReference type="Proteomes" id="UP001246372">
    <property type="component" value="Unassembled WGS sequence"/>
</dbReference>
<feature type="domain" description="Deacetylase sirtuin-type" evidence="5">
    <location>
        <begin position="1"/>
        <end position="274"/>
    </location>
</feature>
<dbReference type="PROSITE" id="PS50305">
    <property type="entry name" value="SIRTUIN"/>
    <property type="match status" value="1"/>
</dbReference>
<sequence>MNPERIQHAAELVEQADLLVITAGAGMGVDSGLPDFRGNEGFWRAYPALARAGIEFQSMANPAWFRRDPALAWGFYGHRLALYRATQPHEGFALLRRWAAATELGAVVFTSNVDGQFQRAGFPEDLIWECHGSLMHLQCSRPCGEHIWPAERFAPEVDEASCRLLNEPPRCPHCDALARPNVLMFGDGDWVDTRESAQAEAVTPLLESARKPLVIELGAGTAVPSVRRFGHRMLQQHDARLLRINVREPEVPGSYDLGLAMGALAALRAIDERL</sequence>
<dbReference type="InterPro" id="IPR026591">
    <property type="entry name" value="Sirtuin_cat_small_dom_sf"/>
</dbReference>
<name>A0ABU3PFC1_9BURK</name>
<dbReference type="SUPFAM" id="SSF52467">
    <property type="entry name" value="DHS-like NAD/FAD-binding domain"/>
    <property type="match status" value="1"/>
</dbReference>
<evidence type="ECO:0000259" key="5">
    <source>
        <dbReference type="PROSITE" id="PS50305"/>
    </source>
</evidence>
<dbReference type="EMBL" id="JAVXZY010000006">
    <property type="protein sequence ID" value="MDT9000616.1"/>
    <property type="molecule type" value="Genomic_DNA"/>
</dbReference>
<dbReference type="InterPro" id="IPR003000">
    <property type="entry name" value="Sirtuin"/>
</dbReference>
<dbReference type="EC" id="2.3.1.286" evidence="1"/>
<gene>
    <name evidence="6" type="ORF">RQP53_15180</name>
</gene>
<evidence type="ECO:0000256" key="3">
    <source>
        <dbReference type="ARBA" id="ARBA00023027"/>
    </source>
</evidence>
<evidence type="ECO:0000313" key="7">
    <source>
        <dbReference type="Proteomes" id="UP001246372"/>
    </source>
</evidence>
<proteinExistence type="predicted"/>
<comment type="caution">
    <text evidence="4">Lacks conserved residue(s) required for the propagation of feature annotation.</text>
</comment>
<evidence type="ECO:0000256" key="1">
    <source>
        <dbReference type="ARBA" id="ARBA00012928"/>
    </source>
</evidence>
<evidence type="ECO:0000256" key="2">
    <source>
        <dbReference type="ARBA" id="ARBA00022679"/>
    </source>
</evidence>
<keyword evidence="3" id="KW-0520">NAD</keyword>
<reference evidence="6" key="1">
    <citation type="submission" date="2023-09" db="EMBL/GenBank/DDBJ databases">
        <title>Paucibacter sp. APW11 Genome sequencing and assembly.</title>
        <authorList>
            <person name="Kim I."/>
        </authorList>
    </citation>
    <scope>NUCLEOTIDE SEQUENCE</scope>
    <source>
        <strain evidence="6">APW11</strain>
    </source>
</reference>
<dbReference type="GO" id="GO:0034979">
    <property type="term" value="F:NAD-dependent protein lysine deacetylase activity"/>
    <property type="evidence" value="ECO:0007669"/>
    <property type="project" value="UniProtKB-EC"/>
</dbReference>
<protein>
    <recommendedName>
        <fullName evidence="1">protein acetyllysine N-acetyltransferase</fullName>
        <ecNumber evidence="1">2.3.1.286</ecNumber>
    </recommendedName>
</protein>
<dbReference type="InterPro" id="IPR026590">
    <property type="entry name" value="Ssirtuin_cat_dom"/>
</dbReference>
<dbReference type="InterPro" id="IPR029035">
    <property type="entry name" value="DHS-like_NAD/FAD-binding_dom"/>
</dbReference>
<dbReference type="PANTHER" id="PTHR11085">
    <property type="entry name" value="NAD-DEPENDENT PROTEIN DEACYLASE SIRTUIN-5, MITOCHONDRIAL-RELATED"/>
    <property type="match status" value="1"/>
</dbReference>
<dbReference type="Pfam" id="PF02146">
    <property type="entry name" value="SIR2"/>
    <property type="match status" value="1"/>
</dbReference>